<evidence type="ECO:0000256" key="1">
    <source>
        <dbReference type="SAM" id="MobiDB-lite"/>
    </source>
</evidence>
<dbReference type="SUPFAM" id="SSF47336">
    <property type="entry name" value="ACP-like"/>
    <property type="match status" value="1"/>
</dbReference>
<keyword evidence="3" id="KW-1185">Reference proteome</keyword>
<feature type="compositionally biased region" description="Low complexity" evidence="1">
    <location>
        <begin position="19"/>
        <end position="48"/>
    </location>
</feature>
<sequence length="136" mass="13559">MGTIAELLGIDLSGEEPSEPAGASGDEDGAASGEGEAPEAAAAAASSDPVGEAVMAAVLAEAALDPADARADLALDGPELDLDRLGRYSVVTAIEHGLGVRVPDVDVEAMGTLGDLLETARALAGHSDGRRGRTQR</sequence>
<protein>
    <submittedName>
        <fullName evidence="2">Acyl carrier protein</fullName>
    </submittedName>
</protein>
<dbReference type="Gene3D" id="1.10.1200.10">
    <property type="entry name" value="ACP-like"/>
    <property type="match status" value="1"/>
</dbReference>
<organism evidence="2 3">
    <name type="scientific">Schaalia naturae</name>
    <dbReference type="NCBI Taxonomy" id="635203"/>
    <lineage>
        <taxon>Bacteria</taxon>
        <taxon>Bacillati</taxon>
        <taxon>Actinomycetota</taxon>
        <taxon>Actinomycetes</taxon>
        <taxon>Actinomycetales</taxon>
        <taxon>Actinomycetaceae</taxon>
        <taxon>Schaalia</taxon>
    </lineage>
</organism>
<evidence type="ECO:0000313" key="3">
    <source>
        <dbReference type="Proteomes" id="UP001596527"/>
    </source>
</evidence>
<accession>A0ABW2SMH9</accession>
<feature type="region of interest" description="Disordered" evidence="1">
    <location>
        <begin position="1"/>
        <end position="48"/>
    </location>
</feature>
<evidence type="ECO:0000313" key="2">
    <source>
        <dbReference type="EMBL" id="MFC7580583.1"/>
    </source>
</evidence>
<gene>
    <name evidence="2" type="ORF">ACFQWG_05080</name>
</gene>
<reference evidence="3" key="1">
    <citation type="journal article" date="2019" name="Int. J. Syst. Evol. Microbiol.">
        <title>The Global Catalogue of Microorganisms (GCM) 10K type strain sequencing project: providing services to taxonomists for standard genome sequencing and annotation.</title>
        <authorList>
            <consortium name="The Broad Institute Genomics Platform"/>
            <consortium name="The Broad Institute Genome Sequencing Center for Infectious Disease"/>
            <person name="Wu L."/>
            <person name="Ma J."/>
        </authorList>
    </citation>
    <scope>NUCLEOTIDE SEQUENCE [LARGE SCALE GENOMIC DNA]</scope>
    <source>
        <strain evidence="3">CCUG 56698</strain>
    </source>
</reference>
<dbReference type="RefSeq" id="WP_380972765.1">
    <property type="nucleotide sequence ID" value="NZ_JBHTEF010000001.1"/>
</dbReference>
<dbReference type="InterPro" id="IPR036736">
    <property type="entry name" value="ACP-like_sf"/>
</dbReference>
<name>A0ABW2SMH9_9ACTO</name>
<comment type="caution">
    <text evidence="2">The sequence shown here is derived from an EMBL/GenBank/DDBJ whole genome shotgun (WGS) entry which is preliminary data.</text>
</comment>
<proteinExistence type="predicted"/>
<dbReference type="Proteomes" id="UP001596527">
    <property type="component" value="Unassembled WGS sequence"/>
</dbReference>
<dbReference type="EMBL" id="JBHTEF010000001">
    <property type="protein sequence ID" value="MFC7580583.1"/>
    <property type="molecule type" value="Genomic_DNA"/>
</dbReference>